<comment type="cofactor">
    <cofactor evidence="1 5">
        <name>FAD</name>
        <dbReference type="ChEBI" id="CHEBI:57692"/>
    </cofactor>
</comment>
<keyword evidence="3 5" id="KW-0285">Flavoprotein</keyword>
<dbReference type="InterPro" id="IPR037069">
    <property type="entry name" value="AcylCoA_DH/ox_N_sf"/>
</dbReference>
<name>A0A2T0ZVX1_9ACTN</name>
<keyword evidence="10" id="KW-1185">Reference proteome</keyword>
<dbReference type="GO" id="GO:0003995">
    <property type="term" value="F:acyl-CoA dehydrogenase activity"/>
    <property type="evidence" value="ECO:0007669"/>
    <property type="project" value="InterPro"/>
</dbReference>
<organism evidence="9 10">
    <name type="scientific">Antricoccus suffuscus</name>
    <dbReference type="NCBI Taxonomy" id="1629062"/>
    <lineage>
        <taxon>Bacteria</taxon>
        <taxon>Bacillati</taxon>
        <taxon>Actinomycetota</taxon>
        <taxon>Actinomycetes</taxon>
        <taxon>Geodermatophilales</taxon>
        <taxon>Antricoccaceae</taxon>
        <taxon>Antricoccus</taxon>
    </lineage>
</organism>
<keyword evidence="4 5" id="KW-0274">FAD</keyword>
<dbReference type="PROSITE" id="PS00072">
    <property type="entry name" value="ACYL_COA_DH_1"/>
    <property type="match status" value="1"/>
</dbReference>
<feature type="domain" description="Acyl-CoA dehydrogenase/oxidase C-terminal" evidence="6">
    <location>
        <begin position="233"/>
        <end position="381"/>
    </location>
</feature>
<sequence length="388" mass="42448">MQFDEDEDITSIRGAIRDVCKSFDDEYWRARDEQHEFPWDFYKAMADGGWVGIAIPEEYGGGGRGISEASVILEEVAASGAAMNGASAIHLSIFGMNPVAKHGSAQMREKYLPKVAAGDLHVAFGVTEPDAGTDTTSITTRAVKDGDHYVVHGQKVWTTKAQDSDKVLLLCRTTPLAECKRRTDGMSLLLADLQNPQVDIQPINKIGRNAVASCEVRYDGLKVDADDLVGEEGRGFSYLLDGLNPERILIASEALGIGKLALKTAVNYANDRRVFGRSIGQNQGIAFPLAEAHMRLHAAELAVREAAWRYDAGMPCGEQANSAKFLASDAAFFAADRAMQTHGGFSFAKEYNVGRYWTESRLMKIAPVSQEMVMNYVSEHVLGLPRSY</sequence>
<dbReference type="GO" id="GO:0050660">
    <property type="term" value="F:flavin adenine dinucleotide binding"/>
    <property type="evidence" value="ECO:0007669"/>
    <property type="project" value="InterPro"/>
</dbReference>
<dbReference type="InterPro" id="IPR009100">
    <property type="entry name" value="AcylCoA_DH/oxidase_NM_dom_sf"/>
</dbReference>
<gene>
    <name evidence="9" type="ORF">CLV47_11625</name>
</gene>
<dbReference type="AlphaFoldDB" id="A0A2T0ZVX1"/>
<dbReference type="InterPro" id="IPR013786">
    <property type="entry name" value="AcylCoA_DH/ox_N"/>
</dbReference>
<dbReference type="PANTHER" id="PTHR43884:SF12">
    <property type="entry name" value="ISOVALERYL-COA DEHYDROGENASE, MITOCHONDRIAL-RELATED"/>
    <property type="match status" value="1"/>
</dbReference>
<evidence type="ECO:0000256" key="3">
    <source>
        <dbReference type="ARBA" id="ARBA00022630"/>
    </source>
</evidence>
<dbReference type="InterPro" id="IPR006091">
    <property type="entry name" value="Acyl-CoA_Oxase/DH_mid-dom"/>
</dbReference>
<proteinExistence type="inferred from homology"/>
<dbReference type="InterPro" id="IPR009075">
    <property type="entry name" value="AcylCo_DH/oxidase_C"/>
</dbReference>
<feature type="domain" description="Acyl-CoA oxidase/dehydrogenase middle" evidence="7">
    <location>
        <begin position="123"/>
        <end position="219"/>
    </location>
</feature>
<dbReference type="SUPFAM" id="SSF47203">
    <property type="entry name" value="Acyl-CoA dehydrogenase C-terminal domain-like"/>
    <property type="match status" value="1"/>
</dbReference>
<evidence type="ECO:0000256" key="2">
    <source>
        <dbReference type="ARBA" id="ARBA00009347"/>
    </source>
</evidence>
<dbReference type="RefSeq" id="WP_106350130.1">
    <property type="nucleotide sequence ID" value="NZ_PVUE01000016.1"/>
</dbReference>
<accession>A0A2T0ZVX1</accession>
<dbReference type="InterPro" id="IPR046373">
    <property type="entry name" value="Acyl-CoA_Oxase/DH_mid-dom_sf"/>
</dbReference>
<dbReference type="Pfam" id="PF00441">
    <property type="entry name" value="Acyl-CoA_dh_1"/>
    <property type="match status" value="1"/>
</dbReference>
<dbReference type="PANTHER" id="PTHR43884">
    <property type="entry name" value="ACYL-COA DEHYDROGENASE"/>
    <property type="match status" value="1"/>
</dbReference>
<evidence type="ECO:0000259" key="6">
    <source>
        <dbReference type="Pfam" id="PF00441"/>
    </source>
</evidence>
<evidence type="ECO:0000259" key="8">
    <source>
        <dbReference type="Pfam" id="PF02771"/>
    </source>
</evidence>
<evidence type="ECO:0000313" key="9">
    <source>
        <dbReference type="EMBL" id="PRZ40492.1"/>
    </source>
</evidence>
<evidence type="ECO:0000313" key="10">
    <source>
        <dbReference type="Proteomes" id="UP000237752"/>
    </source>
</evidence>
<dbReference type="EMBL" id="PVUE01000016">
    <property type="protein sequence ID" value="PRZ40492.1"/>
    <property type="molecule type" value="Genomic_DNA"/>
</dbReference>
<evidence type="ECO:0000259" key="7">
    <source>
        <dbReference type="Pfam" id="PF02770"/>
    </source>
</evidence>
<dbReference type="OrthoDB" id="8876745at2"/>
<comment type="caution">
    <text evidence="9">The sequence shown here is derived from an EMBL/GenBank/DDBJ whole genome shotgun (WGS) entry which is preliminary data.</text>
</comment>
<dbReference type="Gene3D" id="1.20.140.10">
    <property type="entry name" value="Butyryl-CoA Dehydrogenase, subunit A, domain 3"/>
    <property type="match status" value="1"/>
</dbReference>
<dbReference type="FunFam" id="1.20.140.10:FF:000012">
    <property type="entry name" value="Acyl-CoA dehydrogenase fadE12"/>
    <property type="match status" value="1"/>
</dbReference>
<reference evidence="9 10" key="1">
    <citation type="submission" date="2018-03" db="EMBL/GenBank/DDBJ databases">
        <title>Genomic Encyclopedia of Archaeal and Bacterial Type Strains, Phase II (KMG-II): from individual species to whole genera.</title>
        <authorList>
            <person name="Goeker M."/>
        </authorList>
    </citation>
    <scope>NUCLEOTIDE SEQUENCE [LARGE SCALE GENOMIC DNA]</scope>
    <source>
        <strain evidence="9 10">DSM 100065</strain>
    </source>
</reference>
<dbReference type="Pfam" id="PF02771">
    <property type="entry name" value="Acyl-CoA_dh_N"/>
    <property type="match status" value="1"/>
</dbReference>
<dbReference type="SUPFAM" id="SSF56645">
    <property type="entry name" value="Acyl-CoA dehydrogenase NM domain-like"/>
    <property type="match status" value="1"/>
</dbReference>
<protein>
    <submittedName>
        <fullName evidence="9">Acyl-CoA dehydrogenase</fullName>
    </submittedName>
</protein>
<dbReference type="Gene3D" id="1.10.540.10">
    <property type="entry name" value="Acyl-CoA dehydrogenase/oxidase, N-terminal domain"/>
    <property type="match status" value="1"/>
</dbReference>
<evidence type="ECO:0000256" key="4">
    <source>
        <dbReference type="ARBA" id="ARBA00022827"/>
    </source>
</evidence>
<comment type="similarity">
    <text evidence="2 5">Belongs to the acyl-CoA dehydrogenase family.</text>
</comment>
<dbReference type="Pfam" id="PF02770">
    <property type="entry name" value="Acyl-CoA_dh_M"/>
    <property type="match status" value="1"/>
</dbReference>
<evidence type="ECO:0000256" key="5">
    <source>
        <dbReference type="RuleBase" id="RU362125"/>
    </source>
</evidence>
<keyword evidence="5" id="KW-0560">Oxidoreductase</keyword>
<evidence type="ECO:0000256" key="1">
    <source>
        <dbReference type="ARBA" id="ARBA00001974"/>
    </source>
</evidence>
<feature type="domain" description="Acyl-CoA dehydrogenase/oxidase N-terminal" evidence="8">
    <location>
        <begin position="7"/>
        <end position="119"/>
    </location>
</feature>
<dbReference type="Proteomes" id="UP000237752">
    <property type="component" value="Unassembled WGS sequence"/>
</dbReference>
<dbReference type="Gene3D" id="2.40.110.10">
    <property type="entry name" value="Butyryl-CoA Dehydrogenase, subunit A, domain 2"/>
    <property type="match status" value="1"/>
</dbReference>
<dbReference type="InterPro" id="IPR036250">
    <property type="entry name" value="AcylCo_DH-like_C"/>
</dbReference>
<dbReference type="InterPro" id="IPR006089">
    <property type="entry name" value="Acyl-CoA_DH_CS"/>
</dbReference>